<dbReference type="GO" id="GO:0005886">
    <property type="term" value="C:plasma membrane"/>
    <property type="evidence" value="ECO:0007669"/>
    <property type="project" value="TreeGrafter"/>
</dbReference>
<dbReference type="SMART" id="SM00220">
    <property type="entry name" value="S_TKc"/>
    <property type="match status" value="1"/>
</dbReference>
<dbReference type="InterPro" id="IPR018297">
    <property type="entry name" value="A/G_cyclase_CS"/>
</dbReference>
<evidence type="ECO:0000256" key="16">
    <source>
        <dbReference type="SAM" id="MobiDB-lite"/>
    </source>
</evidence>
<dbReference type="Gene3D" id="3.40.50.2300">
    <property type="match status" value="2"/>
</dbReference>
<evidence type="ECO:0000259" key="19">
    <source>
        <dbReference type="PROSITE" id="PS50125"/>
    </source>
</evidence>
<dbReference type="RefSeq" id="XP_022665141.1">
    <property type="nucleotide sequence ID" value="XM_022809406.1"/>
</dbReference>
<dbReference type="Proteomes" id="UP000594260">
    <property type="component" value="Unplaced"/>
</dbReference>
<evidence type="ECO:0000256" key="8">
    <source>
        <dbReference type="ARBA" id="ARBA00023134"/>
    </source>
</evidence>
<keyword evidence="11" id="KW-0325">Glycoprotein</keyword>
<dbReference type="InterPro" id="IPR000719">
    <property type="entry name" value="Prot_kinase_dom"/>
</dbReference>
<feature type="compositionally biased region" description="Basic and acidic residues" evidence="16">
    <location>
        <begin position="1392"/>
        <end position="1402"/>
    </location>
</feature>
<feature type="domain" description="Protein kinase" evidence="18">
    <location>
        <begin position="607"/>
        <end position="888"/>
    </location>
</feature>
<dbReference type="Gene3D" id="1.10.510.10">
    <property type="entry name" value="Transferase(Phosphotransferase) domain 1"/>
    <property type="match status" value="1"/>
</dbReference>
<dbReference type="FunCoup" id="A0A7M7KKV0">
    <property type="interactions" value="106"/>
</dbReference>
<keyword evidence="7 17" id="KW-1133">Transmembrane helix</keyword>
<dbReference type="GO" id="GO:0004016">
    <property type="term" value="F:adenylate cyclase activity"/>
    <property type="evidence" value="ECO:0007669"/>
    <property type="project" value="TreeGrafter"/>
</dbReference>
<dbReference type="InterPro" id="IPR050401">
    <property type="entry name" value="Cyclic_nucleotide_synthase"/>
</dbReference>
<keyword evidence="21" id="KW-1185">Reference proteome</keyword>
<dbReference type="EnsemblMetazoa" id="XM_022809412">
    <property type="protein sequence ID" value="XP_022665147"/>
    <property type="gene ID" value="LOC111252055"/>
</dbReference>
<dbReference type="Pfam" id="PF00211">
    <property type="entry name" value="Guanylate_cyc"/>
    <property type="match status" value="1"/>
</dbReference>
<feature type="transmembrane region" description="Helical" evidence="17">
    <location>
        <begin position="78"/>
        <end position="98"/>
    </location>
</feature>
<dbReference type="SUPFAM" id="SSF55073">
    <property type="entry name" value="Nucleotide cyclase"/>
    <property type="match status" value="1"/>
</dbReference>
<dbReference type="EnsemblMetazoa" id="XM_022809406">
    <property type="protein sequence ID" value="XP_022665141"/>
    <property type="gene ID" value="LOC111252055"/>
</dbReference>
<evidence type="ECO:0000256" key="7">
    <source>
        <dbReference type="ARBA" id="ARBA00022989"/>
    </source>
</evidence>
<evidence type="ECO:0000313" key="21">
    <source>
        <dbReference type="Proteomes" id="UP000594260"/>
    </source>
</evidence>
<protein>
    <recommendedName>
        <fullName evidence="3 15">Guanylate cyclase</fullName>
        <ecNumber evidence="3 15">4.6.1.2</ecNumber>
    </recommendedName>
</protein>
<dbReference type="EnsemblMetazoa" id="XM_022809408">
    <property type="protein sequence ID" value="XP_022665143"/>
    <property type="gene ID" value="LOC111252055"/>
</dbReference>
<dbReference type="PANTHER" id="PTHR11920">
    <property type="entry name" value="GUANYLYL CYCLASE"/>
    <property type="match status" value="1"/>
</dbReference>
<dbReference type="Gene3D" id="3.30.70.1230">
    <property type="entry name" value="Nucleotide cyclase"/>
    <property type="match status" value="1"/>
</dbReference>
<evidence type="ECO:0000256" key="14">
    <source>
        <dbReference type="RuleBase" id="RU000405"/>
    </source>
</evidence>
<keyword evidence="10" id="KW-0675">Receptor</keyword>
<evidence type="ECO:0000256" key="11">
    <source>
        <dbReference type="ARBA" id="ARBA00023180"/>
    </source>
</evidence>
<dbReference type="RefSeq" id="XP_022665144.1">
    <property type="nucleotide sequence ID" value="XM_022809409.1"/>
</dbReference>
<dbReference type="EnsemblMetazoa" id="XM_022809410">
    <property type="protein sequence ID" value="XP_022665145"/>
    <property type="gene ID" value="LOC111252055"/>
</dbReference>
<keyword evidence="9 17" id="KW-0472">Membrane</keyword>
<evidence type="ECO:0000256" key="17">
    <source>
        <dbReference type="SAM" id="Phobius"/>
    </source>
</evidence>
<dbReference type="Pfam" id="PF07714">
    <property type="entry name" value="PK_Tyr_Ser-Thr"/>
    <property type="match status" value="1"/>
</dbReference>
<dbReference type="InterPro" id="IPR001245">
    <property type="entry name" value="Ser-Thr/Tyr_kinase_cat_dom"/>
</dbReference>
<proteinExistence type="inferred from homology"/>
<dbReference type="PROSITE" id="PS00452">
    <property type="entry name" value="GUANYLATE_CYCLASE_1"/>
    <property type="match status" value="1"/>
</dbReference>
<dbReference type="EnsemblMetazoa" id="XM_022809409">
    <property type="protein sequence ID" value="XP_022665144"/>
    <property type="gene ID" value="LOC111252055"/>
</dbReference>
<dbReference type="InterPro" id="IPR028082">
    <property type="entry name" value="Peripla_BP_I"/>
</dbReference>
<dbReference type="RefSeq" id="XP_022665142.1">
    <property type="nucleotide sequence ID" value="XM_022809407.1"/>
</dbReference>
<dbReference type="GO" id="GO:0004672">
    <property type="term" value="F:protein kinase activity"/>
    <property type="evidence" value="ECO:0007669"/>
    <property type="project" value="InterPro"/>
</dbReference>
<dbReference type="RefSeq" id="XP_022665147.1">
    <property type="nucleotide sequence ID" value="XM_022809412.1"/>
</dbReference>
<evidence type="ECO:0000259" key="18">
    <source>
        <dbReference type="PROSITE" id="PS50011"/>
    </source>
</evidence>
<dbReference type="GeneID" id="111252055"/>
<keyword evidence="12 14" id="KW-0456">Lyase</keyword>
<dbReference type="FunFam" id="3.30.70.1230:FF:000004">
    <property type="entry name" value="Guanylate cyclase"/>
    <property type="match status" value="1"/>
</dbReference>
<keyword evidence="4 17" id="KW-0812">Transmembrane</keyword>
<evidence type="ECO:0000256" key="9">
    <source>
        <dbReference type="ARBA" id="ARBA00023136"/>
    </source>
</evidence>
<comment type="catalytic activity">
    <reaction evidence="1 15">
        <text>GTP = 3',5'-cyclic GMP + diphosphate</text>
        <dbReference type="Rhea" id="RHEA:13665"/>
        <dbReference type="ChEBI" id="CHEBI:33019"/>
        <dbReference type="ChEBI" id="CHEBI:37565"/>
        <dbReference type="ChEBI" id="CHEBI:57746"/>
        <dbReference type="EC" id="4.6.1.2"/>
    </reaction>
</comment>
<feature type="transmembrane region" description="Helical" evidence="17">
    <location>
        <begin position="46"/>
        <end position="66"/>
    </location>
</feature>
<evidence type="ECO:0000256" key="13">
    <source>
        <dbReference type="ARBA" id="ARBA00023293"/>
    </source>
</evidence>
<evidence type="ECO:0000256" key="15">
    <source>
        <dbReference type="RuleBase" id="RU003431"/>
    </source>
</evidence>
<keyword evidence="13 15" id="KW-0141">cGMP biosynthesis</keyword>
<organism evidence="20 21">
    <name type="scientific">Varroa destructor</name>
    <name type="common">Honeybee mite</name>
    <dbReference type="NCBI Taxonomy" id="109461"/>
    <lineage>
        <taxon>Eukaryota</taxon>
        <taxon>Metazoa</taxon>
        <taxon>Ecdysozoa</taxon>
        <taxon>Arthropoda</taxon>
        <taxon>Chelicerata</taxon>
        <taxon>Arachnida</taxon>
        <taxon>Acari</taxon>
        <taxon>Parasitiformes</taxon>
        <taxon>Mesostigmata</taxon>
        <taxon>Gamasina</taxon>
        <taxon>Dermanyssoidea</taxon>
        <taxon>Varroidae</taxon>
        <taxon>Varroa</taxon>
    </lineage>
</organism>
<dbReference type="GO" id="GO:0005524">
    <property type="term" value="F:ATP binding"/>
    <property type="evidence" value="ECO:0007669"/>
    <property type="project" value="InterPro"/>
</dbReference>
<dbReference type="KEGG" id="vde:111252055"/>
<dbReference type="SMART" id="SM00044">
    <property type="entry name" value="CYCc"/>
    <property type="match status" value="1"/>
</dbReference>
<evidence type="ECO:0000256" key="3">
    <source>
        <dbReference type="ARBA" id="ARBA00012202"/>
    </source>
</evidence>
<dbReference type="Pfam" id="PF01094">
    <property type="entry name" value="ANF_receptor"/>
    <property type="match status" value="1"/>
</dbReference>
<feature type="region of interest" description="Disordered" evidence="16">
    <location>
        <begin position="1136"/>
        <end position="1174"/>
    </location>
</feature>
<comment type="subcellular location">
    <subcellularLocation>
        <location evidence="2">Membrane</location>
        <topology evidence="2">Single-pass type I membrane protein</topology>
    </subcellularLocation>
</comment>
<dbReference type="InParanoid" id="A0A7M7KKV0"/>
<feature type="domain" description="Guanylate cyclase" evidence="19">
    <location>
        <begin position="960"/>
        <end position="1090"/>
    </location>
</feature>
<dbReference type="GO" id="GO:0007168">
    <property type="term" value="P:receptor guanylyl cyclase signaling pathway"/>
    <property type="evidence" value="ECO:0007669"/>
    <property type="project" value="TreeGrafter"/>
</dbReference>
<keyword evidence="6" id="KW-0547">Nucleotide-binding</keyword>
<dbReference type="PANTHER" id="PTHR11920:SF501">
    <property type="entry name" value="GUANYLATE CYCLASE 32E"/>
    <property type="match status" value="1"/>
</dbReference>
<dbReference type="GO" id="GO:0005525">
    <property type="term" value="F:GTP binding"/>
    <property type="evidence" value="ECO:0007669"/>
    <property type="project" value="UniProtKB-KW"/>
</dbReference>
<reference evidence="20" key="1">
    <citation type="submission" date="2021-01" db="UniProtKB">
        <authorList>
            <consortium name="EnsemblMetazoa"/>
        </authorList>
    </citation>
    <scope>IDENTIFICATION</scope>
</reference>
<keyword evidence="8" id="KW-0342">GTP-binding</keyword>
<evidence type="ECO:0000256" key="10">
    <source>
        <dbReference type="ARBA" id="ARBA00023170"/>
    </source>
</evidence>
<evidence type="ECO:0000256" key="2">
    <source>
        <dbReference type="ARBA" id="ARBA00004479"/>
    </source>
</evidence>
<dbReference type="PROSITE" id="PS50011">
    <property type="entry name" value="PROTEIN_KINASE_DOM"/>
    <property type="match status" value="1"/>
</dbReference>
<evidence type="ECO:0000256" key="4">
    <source>
        <dbReference type="ARBA" id="ARBA00022692"/>
    </source>
</evidence>
<evidence type="ECO:0000256" key="12">
    <source>
        <dbReference type="ARBA" id="ARBA00023239"/>
    </source>
</evidence>
<keyword evidence="5" id="KW-0732">Signal</keyword>
<evidence type="ECO:0000256" key="6">
    <source>
        <dbReference type="ARBA" id="ARBA00022741"/>
    </source>
</evidence>
<sequence>MRSWSLGSPPPHTTRRHSASPNLHECFRRYFCHYCVTSTSTATLPGTAYVIGTVTTACQWPLWLIVGISSASSMRCPLLLLIATLVALLLEPTLTAAGQIHKVGYIPQFTGNMGGSKLGLKISGALSFAAEEINNSSTILGDDKVEILFEDEGGDPNVATRIVVEMFNKNVSVIIGPENFCKTEASVATAVGLPIFSYKCNDPNIRILETNMISLVPTEKYVVDMLFALLRHFNWKKFTLIFEETESRPLQTKLKDRVAAEGKAFEMKEAYYVRPGNAKCVTVLVNLRECDHHYLSELIHQTKDNTRIYVFMGDVANLSRFVFGLAARGLTKHGEYKVIYITTDHSLNEKGFNDEYKQLSSNTDWARSGYNMGAEHTLAILPRSPRGEIEGDTFEKLVRSYNKQAPFYLHSPSSFGAKFISIYAYYLYDALMTWANAVTELRAAGRTDWNKGKVVAGHIRNKSGIPSLTGIKLLLEGDGTVVGEYELLSFKKPLEPDRQMGTFDVIGSFQVKNGEVLLNMPTNPFGDEIVLDEPSCGFDGMRCPSETNLIRKWVAGAFCAILSVVALVTTFIYRNWQYEQEIAGLLWMIDRRDLTPCQNTAISAVSKMSLASLNSGNSLHLLSGSLDVCNYRGALVVIKKLQLKSRGAGDIPRRVKKEMKLMRELHQHNVNPFIGAFVREPNEIVVCTEFCSKGSLQDILEDDDVKLDNMFIASLVMDLVKGIEYLHQSSIRVHGNLKSTNCLITNKWTLQLSDFGLHELRFTTDQLIRYDDEMQYYRSLLWRSPEQLRARAKNIYVSPCQKDDVYSFAIILHEIMSRQGAWGSYNMEPKEIVAKLCTIPLSEKDIFRPSMEDIQCQDYVVKVITDGWAENPAERPEITDVAVRLKRMRQGMKTNIVDNMVAMLEKYASNLEDLVSQRTRLLEEEKKKTENLLHRMLPETVAAQLVRGEYVVPESFDAVTIYFSDIVGFTELSSSSTPMEVVNMLNDLYTLFDSIIRNYKVYKVETIGDAYMVVSGLPERNGDQHASEISLMALELLDAVKTFRIRHRPSQRLKLRIGLHTGPVVSGVVGLTMPRYCLFGDTVNTASRMESNGEALRIHVSSQTKTVLDSIGGFFVERRGMVKMKGKGEQLTYWLKGHKSGPSRRKEQSSIPLTPLFNEPQGEQTAGTPGRRQSLIPITDSGDTSVLSTHLPAPLLPNGGAKSARTHPNNCLIQKRPSQVKLHQSKFINTPPLFAGLQAGLMCKDRRPPTGPSISDDYSNSCLLDNADPGPVLPHANEYNETDDDNGISFHTKNNLLNFTDTNVGVGSFRGNGSLSNAIAAPDHMNSTNIVLTRRNGAKHPSYLLALPVDESSRPLLQQRTPSPCDSSDVVNLQRSAWPDISRHVGSSPDYHQQDRRKDSLAKRWRSFDDELATKNRDGTGAVEQGFRPRTTRFKKAVNEILNLNNNCTHRDRESIV</sequence>
<dbReference type="EnsemblMetazoa" id="XM_022809407">
    <property type="protein sequence ID" value="XP_022665142"/>
    <property type="gene ID" value="LOC111252055"/>
</dbReference>
<evidence type="ECO:0000256" key="1">
    <source>
        <dbReference type="ARBA" id="ARBA00001436"/>
    </source>
</evidence>
<dbReference type="RefSeq" id="XP_022665145.1">
    <property type="nucleotide sequence ID" value="XM_022809410.1"/>
</dbReference>
<accession>A0A7M7KKV0</accession>
<dbReference type="SUPFAM" id="SSF53822">
    <property type="entry name" value="Periplasmic binding protein-like I"/>
    <property type="match status" value="1"/>
</dbReference>
<evidence type="ECO:0000256" key="5">
    <source>
        <dbReference type="ARBA" id="ARBA00022729"/>
    </source>
</evidence>
<dbReference type="GO" id="GO:0035556">
    <property type="term" value="P:intracellular signal transduction"/>
    <property type="evidence" value="ECO:0007669"/>
    <property type="project" value="InterPro"/>
</dbReference>
<dbReference type="SUPFAM" id="SSF56112">
    <property type="entry name" value="Protein kinase-like (PK-like)"/>
    <property type="match status" value="1"/>
</dbReference>
<dbReference type="InterPro" id="IPR001054">
    <property type="entry name" value="A/G_cyclase"/>
</dbReference>
<dbReference type="GO" id="GO:0004383">
    <property type="term" value="F:guanylate cyclase activity"/>
    <property type="evidence" value="ECO:0007669"/>
    <property type="project" value="UniProtKB-EC"/>
</dbReference>
<dbReference type="CDD" id="cd07302">
    <property type="entry name" value="CHD"/>
    <property type="match status" value="1"/>
</dbReference>
<name>A0A7M7KKV0_VARDE</name>
<feature type="region of interest" description="Disordered" evidence="16">
    <location>
        <begin position="1381"/>
        <end position="1402"/>
    </location>
</feature>
<dbReference type="OrthoDB" id="1890790at2759"/>
<dbReference type="GO" id="GO:0001653">
    <property type="term" value="F:peptide receptor activity"/>
    <property type="evidence" value="ECO:0007669"/>
    <property type="project" value="TreeGrafter"/>
</dbReference>
<dbReference type="RefSeq" id="XP_022665143.1">
    <property type="nucleotide sequence ID" value="XM_022809408.1"/>
</dbReference>
<dbReference type="InterPro" id="IPR001828">
    <property type="entry name" value="ANF_lig-bd_rcpt"/>
</dbReference>
<dbReference type="InterPro" id="IPR011009">
    <property type="entry name" value="Kinase-like_dom_sf"/>
</dbReference>
<evidence type="ECO:0000313" key="20">
    <source>
        <dbReference type="EnsemblMetazoa" id="XP_022665144"/>
    </source>
</evidence>
<dbReference type="PROSITE" id="PS50125">
    <property type="entry name" value="GUANYLATE_CYCLASE_2"/>
    <property type="match status" value="1"/>
</dbReference>
<comment type="similarity">
    <text evidence="14">Belongs to the adenylyl cyclase class-4/guanylyl cyclase family.</text>
</comment>
<dbReference type="InterPro" id="IPR029787">
    <property type="entry name" value="Nucleotide_cyclase"/>
</dbReference>
<dbReference type="EC" id="4.6.1.2" evidence="3 15"/>